<keyword evidence="1" id="KW-1133">Transmembrane helix</keyword>
<dbReference type="PANTHER" id="PTHR41795">
    <property type="entry name" value="EXOPOLYSACCHARIDE SYNTHESIS PROTEIN"/>
    <property type="match status" value="1"/>
</dbReference>
<organism evidence="2 3">
    <name type="scientific">Jannaschia rubra</name>
    <dbReference type="NCBI Taxonomy" id="282197"/>
    <lineage>
        <taxon>Bacteria</taxon>
        <taxon>Pseudomonadati</taxon>
        <taxon>Pseudomonadota</taxon>
        <taxon>Alphaproteobacteria</taxon>
        <taxon>Rhodobacterales</taxon>
        <taxon>Roseobacteraceae</taxon>
        <taxon>Jannaschia</taxon>
    </lineage>
</organism>
<proteinExistence type="predicted"/>
<evidence type="ECO:0000313" key="3">
    <source>
        <dbReference type="Proteomes" id="UP000048908"/>
    </source>
</evidence>
<keyword evidence="1" id="KW-0472">Membrane</keyword>
<dbReference type="OrthoDB" id="7949130at2"/>
<dbReference type="PIRSF" id="PIRSF033239">
    <property type="entry name" value="ExoD"/>
    <property type="match status" value="1"/>
</dbReference>
<feature type="transmembrane region" description="Helical" evidence="1">
    <location>
        <begin position="170"/>
        <end position="189"/>
    </location>
</feature>
<dbReference type="InterPro" id="IPR010331">
    <property type="entry name" value="ExoD"/>
</dbReference>
<dbReference type="RefSeq" id="WP_055683427.1">
    <property type="nucleotide sequence ID" value="NZ_CXPG01000021.1"/>
</dbReference>
<accession>A0A0M6XTS3</accession>
<reference evidence="2 3" key="1">
    <citation type="submission" date="2015-07" db="EMBL/GenBank/DDBJ databases">
        <authorList>
            <person name="Noorani M."/>
        </authorList>
    </citation>
    <scope>NUCLEOTIDE SEQUENCE [LARGE SCALE GENOMIC DNA]</scope>
    <source>
        <strain evidence="2 3">CECT 5088</strain>
    </source>
</reference>
<dbReference type="PANTHER" id="PTHR41795:SF1">
    <property type="entry name" value="EXOPOLYSACCHARIDE SYNTHESIS PROTEIN"/>
    <property type="match status" value="1"/>
</dbReference>
<dbReference type="Pfam" id="PF06055">
    <property type="entry name" value="ExoD"/>
    <property type="match status" value="1"/>
</dbReference>
<protein>
    <submittedName>
        <fullName evidence="2">Exopolysaccharide synthesis, ExoD</fullName>
    </submittedName>
</protein>
<keyword evidence="3" id="KW-1185">Reference proteome</keyword>
<feature type="transmembrane region" description="Helical" evidence="1">
    <location>
        <begin position="55"/>
        <end position="73"/>
    </location>
</feature>
<gene>
    <name evidence="2" type="ORF">JAN5088_02818</name>
</gene>
<sequence>MTTATDILDALDETTEDGDSVSIGQISDKLGHRGAGAALVVPAAIEWTPIGGIPGVPTFIALIIAIFAGQILWGRDDLWLPHWVGKRSVSADKMGKAVDKLRGIARWSDRHLGRHLTVLVDGPAPRLAALAVLGLCLTIPPLELLPFASSIPTGAIMLFGIAMVTRDGRVMAMAWAAFLGALVSVWWLWP</sequence>
<dbReference type="EMBL" id="CXPG01000021">
    <property type="protein sequence ID" value="CTQ34027.1"/>
    <property type="molecule type" value="Genomic_DNA"/>
</dbReference>
<keyword evidence="1" id="KW-0812">Transmembrane</keyword>
<evidence type="ECO:0000256" key="1">
    <source>
        <dbReference type="SAM" id="Phobius"/>
    </source>
</evidence>
<dbReference type="AlphaFoldDB" id="A0A0M6XTS3"/>
<name>A0A0M6XTS3_9RHOB</name>
<dbReference type="Proteomes" id="UP000048908">
    <property type="component" value="Unassembled WGS sequence"/>
</dbReference>
<evidence type="ECO:0000313" key="2">
    <source>
        <dbReference type="EMBL" id="CTQ34027.1"/>
    </source>
</evidence>
<dbReference type="STRING" id="282197.SAMN04488517_103320"/>